<proteinExistence type="predicted"/>
<protein>
    <submittedName>
        <fullName evidence="1">Alpha/beta hydrolase</fullName>
    </submittedName>
</protein>
<dbReference type="Proteomes" id="UP000322791">
    <property type="component" value="Unassembled WGS sequence"/>
</dbReference>
<dbReference type="InterPro" id="IPR029058">
    <property type="entry name" value="AB_hydrolase_fold"/>
</dbReference>
<gene>
    <name evidence="1" type="ORF">FY528_18770</name>
</gene>
<dbReference type="SUPFAM" id="SSF53474">
    <property type="entry name" value="alpha/beta-Hydrolases"/>
    <property type="match status" value="1"/>
</dbReference>
<dbReference type="GO" id="GO:0016787">
    <property type="term" value="F:hydrolase activity"/>
    <property type="evidence" value="ECO:0007669"/>
    <property type="project" value="UniProtKB-KW"/>
</dbReference>
<keyword evidence="1" id="KW-0378">Hydrolase</keyword>
<name>A0A5D6UUF5_9BACT</name>
<dbReference type="AlphaFoldDB" id="A0A5D6UUF5"/>
<accession>A0A5D6UUF5</accession>
<dbReference type="Gene3D" id="3.40.50.1820">
    <property type="entry name" value="alpha/beta hydrolase"/>
    <property type="match status" value="1"/>
</dbReference>
<keyword evidence="2" id="KW-1185">Reference proteome</keyword>
<dbReference type="InterPro" id="IPR010662">
    <property type="entry name" value="RBBP9/YdeN"/>
</dbReference>
<evidence type="ECO:0000313" key="1">
    <source>
        <dbReference type="EMBL" id="TYZ06282.1"/>
    </source>
</evidence>
<comment type="caution">
    <text evidence="1">The sequence shown here is derived from an EMBL/GenBank/DDBJ whole genome shotgun (WGS) entry which is preliminary data.</text>
</comment>
<dbReference type="Pfam" id="PF06821">
    <property type="entry name" value="Ser_hydrolase"/>
    <property type="match status" value="1"/>
</dbReference>
<dbReference type="EMBL" id="VTHL01000026">
    <property type="protein sequence ID" value="TYZ06282.1"/>
    <property type="molecule type" value="Genomic_DNA"/>
</dbReference>
<reference evidence="1 2" key="1">
    <citation type="submission" date="2019-08" db="EMBL/GenBank/DDBJ databases">
        <authorList>
            <person name="Seo M.-J."/>
        </authorList>
    </citation>
    <scope>NUCLEOTIDE SEQUENCE [LARGE SCALE GENOMIC DNA]</scope>
    <source>
        <strain evidence="1 2">KIGAM108</strain>
    </source>
</reference>
<sequence length="182" mass="19620">MSALSTVLLLPGLGNSGPQHWQTHWEQHYGYLRVNQHNWDQPACHDWVHTLDQAIAAAGPEVVVVAHSLGCATVAHWAATTHRTIRGALLVAPADVDRPDFPPEVTGFAPMPRTLLPFPSIVVASINDEYVTLPRAQAFAEAWGSRLVNVGALGHINSASDLGLWPQGHALLRELAGSALRS</sequence>
<organism evidence="1 2">
    <name type="scientific">Hymenobacter lutimineralis</name>
    <dbReference type="NCBI Taxonomy" id="2606448"/>
    <lineage>
        <taxon>Bacteria</taxon>
        <taxon>Pseudomonadati</taxon>
        <taxon>Bacteroidota</taxon>
        <taxon>Cytophagia</taxon>
        <taxon>Cytophagales</taxon>
        <taxon>Hymenobacteraceae</taxon>
        <taxon>Hymenobacter</taxon>
    </lineage>
</organism>
<dbReference type="RefSeq" id="WP_149072567.1">
    <property type="nucleotide sequence ID" value="NZ_VTHL01000026.1"/>
</dbReference>
<evidence type="ECO:0000313" key="2">
    <source>
        <dbReference type="Proteomes" id="UP000322791"/>
    </source>
</evidence>